<sequence>MYTTLTKTELNELLNATSAPDSMIYVSINARLGTLSLSLTKVVATTNYKILARLGRHVYSSFIASTKTTCVEYRNIDTFSPGGKQYGWGAEVMTDGRDEVLKSDWNDAALILALPIEEKETLLKLVRRLSGGRAKKYKTISAAAAARGVNAKRARQGMYGRASGDVEVWSDDEGDFVFASEGWRR</sequence>
<evidence type="ECO:0000313" key="1">
    <source>
        <dbReference type="EMBL" id="MCY0389935.1"/>
    </source>
</evidence>
<reference evidence="1" key="1">
    <citation type="submission" date="2022-11" db="EMBL/GenBank/DDBJ databases">
        <title>Robbsia betulipollinis sp. nov., isolated from pollen of birch (Betula pendula).</title>
        <authorList>
            <person name="Shi H."/>
            <person name="Ambika Manirajan B."/>
            <person name="Ratering S."/>
            <person name="Geissler-Plaum R."/>
            <person name="Schnell S."/>
        </authorList>
    </citation>
    <scope>NUCLEOTIDE SEQUENCE</scope>
    <source>
        <strain evidence="1">Bb-Pol-6</strain>
    </source>
</reference>
<gene>
    <name evidence="1" type="ORF">OVY01_22610</name>
</gene>
<dbReference type="RefSeq" id="WP_267849899.1">
    <property type="nucleotide sequence ID" value="NZ_JAPMXC010000016.1"/>
</dbReference>
<keyword evidence="2" id="KW-1185">Reference proteome</keyword>
<dbReference type="Proteomes" id="UP001082899">
    <property type="component" value="Unassembled WGS sequence"/>
</dbReference>
<protein>
    <submittedName>
        <fullName evidence="1">Uncharacterized protein</fullName>
    </submittedName>
</protein>
<proteinExistence type="predicted"/>
<organism evidence="1 2">
    <name type="scientific">Robbsia betulipollinis</name>
    <dbReference type="NCBI Taxonomy" id="2981849"/>
    <lineage>
        <taxon>Bacteria</taxon>
        <taxon>Pseudomonadati</taxon>
        <taxon>Pseudomonadota</taxon>
        <taxon>Betaproteobacteria</taxon>
        <taxon>Burkholderiales</taxon>
        <taxon>Burkholderiaceae</taxon>
        <taxon>Robbsia</taxon>
    </lineage>
</organism>
<evidence type="ECO:0000313" key="2">
    <source>
        <dbReference type="Proteomes" id="UP001082899"/>
    </source>
</evidence>
<name>A0ABT3ZTP7_9BURK</name>
<dbReference type="EMBL" id="JAPMXC010000016">
    <property type="protein sequence ID" value="MCY0389935.1"/>
    <property type="molecule type" value="Genomic_DNA"/>
</dbReference>
<comment type="caution">
    <text evidence="1">The sequence shown here is derived from an EMBL/GenBank/DDBJ whole genome shotgun (WGS) entry which is preliminary data.</text>
</comment>
<accession>A0ABT3ZTP7</accession>